<dbReference type="RefSeq" id="WP_013922244.1">
    <property type="nucleotide sequence ID" value="NC_015696.1"/>
</dbReference>
<evidence type="ECO:0000313" key="1">
    <source>
        <dbReference type="EMBL" id="AEI35395.1"/>
    </source>
</evidence>
<reference evidence="1" key="1">
    <citation type="submission" date="2011-05" db="EMBL/GenBank/DDBJ databases">
        <authorList>
            <person name="Kuske C.R."/>
            <person name="Challacombe J.F."/>
            <person name="Siddaramappa S."/>
            <person name="Petersen J.M."/>
            <person name="Bruce D.C."/>
        </authorList>
    </citation>
    <scope>NUCLEOTIDE SEQUENCE</scope>
    <source>
        <strain evidence="1">TX077308</strain>
    </source>
</reference>
<accession>A0ABM5M884</accession>
<proteinExistence type="predicted"/>
<dbReference type="EMBL" id="CP002872">
    <property type="protein sequence ID" value="AEI35395.1"/>
    <property type="molecule type" value="Genomic_DNA"/>
</dbReference>
<dbReference type="Proteomes" id="UP000000490">
    <property type="component" value="Chromosome"/>
</dbReference>
<gene>
    <name evidence="1" type="ordered locus">F7308_0467</name>
</gene>
<organism evidence="1 2">
    <name type="scientific">Francisella salina</name>
    <dbReference type="NCBI Taxonomy" id="573569"/>
    <lineage>
        <taxon>Bacteria</taxon>
        <taxon>Pseudomonadati</taxon>
        <taxon>Pseudomonadota</taxon>
        <taxon>Gammaproteobacteria</taxon>
        <taxon>Thiotrichales</taxon>
        <taxon>Francisellaceae</taxon>
        <taxon>Francisella</taxon>
    </lineage>
</organism>
<keyword evidence="2" id="KW-1185">Reference proteome</keyword>
<sequence>MKKLVLLVVSVMGLINVSFASGLHELNSFSSSSFPPPVMILAE</sequence>
<protein>
    <submittedName>
        <fullName evidence="1">Uncharacterized protein</fullName>
    </submittedName>
</protein>
<dbReference type="GeneID" id="93256197"/>
<evidence type="ECO:0000313" key="2">
    <source>
        <dbReference type="Proteomes" id="UP000000490"/>
    </source>
</evidence>
<name>A0ABM5M884_FRAST</name>